<evidence type="ECO:0000256" key="2">
    <source>
        <dbReference type="ARBA" id="ARBA00007200"/>
    </source>
</evidence>
<evidence type="ECO:0000313" key="12">
    <source>
        <dbReference type="RefSeq" id="XP_065660219.1"/>
    </source>
</evidence>
<feature type="transmembrane region" description="Helical" evidence="9">
    <location>
        <begin position="2579"/>
        <end position="2597"/>
    </location>
</feature>
<comment type="subcellular location">
    <subcellularLocation>
        <location evidence="1">Membrane</location>
        <topology evidence="1">Multi-pass membrane protein</topology>
    </subcellularLocation>
</comment>
<dbReference type="GeneID" id="136084058"/>
<comment type="similarity">
    <text evidence="2">Belongs to the polycystin family.</text>
</comment>
<dbReference type="SUPFAM" id="SSF49723">
    <property type="entry name" value="Lipase/lipooxygenase domain (PLAT/LH2 domain)"/>
    <property type="match status" value="1"/>
</dbReference>
<feature type="transmembrane region" description="Helical" evidence="9">
    <location>
        <begin position="2170"/>
        <end position="2195"/>
    </location>
</feature>
<comment type="caution">
    <text evidence="8">Lacks conserved residue(s) required for the propagation of feature annotation.</text>
</comment>
<dbReference type="Gene3D" id="2.40.180.10">
    <property type="entry name" value="Catalase core domain"/>
    <property type="match status" value="1"/>
</dbReference>
<reference evidence="12" key="1">
    <citation type="submission" date="2025-08" db="UniProtKB">
        <authorList>
            <consortium name="RefSeq"/>
        </authorList>
    </citation>
    <scope>IDENTIFICATION</scope>
</reference>
<evidence type="ECO:0000256" key="5">
    <source>
        <dbReference type="ARBA" id="ARBA00022989"/>
    </source>
</evidence>
<dbReference type="InterPro" id="IPR002859">
    <property type="entry name" value="PKD/REJ-like"/>
</dbReference>
<feature type="transmembrane region" description="Helical" evidence="9">
    <location>
        <begin position="2045"/>
        <end position="2065"/>
    </location>
</feature>
<keyword evidence="5 9" id="KW-1133">Transmembrane helix</keyword>
<dbReference type="InterPro" id="IPR046338">
    <property type="entry name" value="GAIN_dom_sf"/>
</dbReference>
<dbReference type="Proteomes" id="UP001652625">
    <property type="component" value="Chromosome 08"/>
</dbReference>
<feature type="transmembrane region" description="Helical" evidence="9">
    <location>
        <begin position="2767"/>
        <end position="2789"/>
    </location>
</feature>
<dbReference type="PROSITE" id="PS50095">
    <property type="entry name" value="PLAT"/>
    <property type="match status" value="1"/>
</dbReference>
<name>A0ABM4CEV7_HYDVU</name>
<dbReference type="InterPro" id="IPR036392">
    <property type="entry name" value="PLAT/LH2_dom_sf"/>
</dbReference>
<dbReference type="InterPro" id="IPR003915">
    <property type="entry name" value="PKD_2"/>
</dbReference>
<dbReference type="RefSeq" id="XP_065660219.1">
    <property type="nucleotide sequence ID" value="XM_065804147.1"/>
</dbReference>
<feature type="transmembrane region" description="Helical" evidence="9">
    <location>
        <begin position="2609"/>
        <end position="2634"/>
    </location>
</feature>
<keyword evidence="6 9" id="KW-0472">Membrane</keyword>
<dbReference type="InterPro" id="IPR046791">
    <property type="entry name" value="Polycystin_dom"/>
</dbReference>
<dbReference type="InterPro" id="IPR035986">
    <property type="entry name" value="PKD_dom_sf"/>
</dbReference>
<dbReference type="InterPro" id="IPR000203">
    <property type="entry name" value="GPS"/>
</dbReference>
<evidence type="ECO:0000313" key="11">
    <source>
        <dbReference type="Proteomes" id="UP001652625"/>
    </source>
</evidence>
<protein>
    <submittedName>
        <fullName evidence="12">Uncharacterized protein LOC136084058 isoform X1</fullName>
    </submittedName>
</protein>
<evidence type="ECO:0000256" key="4">
    <source>
        <dbReference type="ARBA" id="ARBA00022729"/>
    </source>
</evidence>
<keyword evidence="11" id="KW-1185">Reference proteome</keyword>
<dbReference type="Pfam" id="PF02010">
    <property type="entry name" value="REJ"/>
    <property type="match status" value="1"/>
</dbReference>
<feature type="domain" description="PLAT" evidence="10">
    <location>
        <begin position="1884"/>
        <end position="1999"/>
    </location>
</feature>
<feature type="transmembrane region" description="Helical" evidence="9">
    <location>
        <begin position="1838"/>
        <end position="1859"/>
    </location>
</feature>
<dbReference type="PRINTS" id="PR01433">
    <property type="entry name" value="POLYCYSTIN2"/>
</dbReference>
<dbReference type="Pfam" id="PF01825">
    <property type="entry name" value="GPS"/>
    <property type="match status" value="1"/>
</dbReference>
<keyword evidence="7" id="KW-0325">Glycoprotein</keyword>
<dbReference type="SMART" id="SM00308">
    <property type="entry name" value="LH2"/>
    <property type="match status" value="1"/>
</dbReference>
<dbReference type="InterPro" id="IPR013783">
    <property type="entry name" value="Ig-like_fold"/>
</dbReference>
<dbReference type="Pfam" id="PF01477">
    <property type="entry name" value="PLAT"/>
    <property type="match status" value="1"/>
</dbReference>
<dbReference type="InterPro" id="IPR001024">
    <property type="entry name" value="PLAT/LH2_dom"/>
</dbReference>
<evidence type="ECO:0000256" key="8">
    <source>
        <dbReference type="PROSITE-ProRule" id="PRU00152"/>
    </source>
</evidence>
<feature type="transmembrane region" description="Helical" evidence="9">
    <location>
        <begin position="2738"/>
        <end position="2755"/>
    </location>
</feature>
<dbReference type="InterPro" id="IPR051223">
    <property type="entry name" value="Polycystin"/>
</dbReference>
<dbReference type="SUPFAM" id="SSF49299">
    <property type="entry name" value="PKD domain"/>
    <property type="match status" value="1"/>
</dbReference>
<accession>A0ABM4CEV7</accession>
<dbReference type="InterPro" id="IPR013122">
    <property type="entry name" value="PKD1_2_channel"/>
</dbReference>
<evidence type="ECO:0000259" key="10">
    <source>
        <dbReference type="PROSITE" id="PS50095"/>
    </source>
</evidence>
<dbReference type="Gene3D" id="2.60.220.50">
    <property type="match status" value="1"/>
</dbReference>
<dbReference type="Gene3D" id="2.60.40.10">
    <property type="entry name" value="Immunoglobulins"/>
    <property type="match status" value="2"/>
</dbReference>
<dbReference type="PANTHER" id="PTHR10877">
    <property type="entry name" value="POLYCYSTIN FAMILY MEMBER"/>
    <property type="match status" value="1"/>
</dbReference>
<evidence type="ECO:0000256" key="9">
    <source>
        <dbReference type="SAM" id="Phobius"/>
    </source>
</evidence>
<dbReference type="Pfam" id="PF20519">
    <property type="entry name" value="Polycystin_dom"/>
    <property type="match status" value="1"/>
</dbReference>
<feature type="transmembrane region" description="Helical" evidence="9">
    <location>
        <begin position="2299"/>
        <end position="2321"/>
    </location>
</feature>
<feature type="transmembrane region" description="Helical" evidence="9">
    <location>
        <begin position="2703"/>
        <end position="2732"/>
    </location>
</feature>
<gene>
    <name evidence="12" type="primary">LOC136084058</name>
</gene>
<keyword evidence="3 9" id="KW-0812">Transmembrane</keyword>
<evidence type="ECO:0000256" key="3">
    <source>
        <dbReference type="ARBA" id="ARBA00022692"/>
    </source>
</evidence>
<sequence length="2933" mass="332795">MKDYRKKKRGYMKNKLKDKKLKFINMKYWLPIIFFCSGFKSALLACTNDTSTDFQLTSSGYHVESLVSCVTACNSYTPPGIFSYAFFLEGYLCFCRNASYPQLNLSNFNSPCVKSTCLDNNNGSDCSLSSYEVLLLSFGIVKWSISYNPVVALVDNEVQIHTNILIGDASSAFVIPTPNDLPLRVQNVNGLTVKGIFYLPGLQMWTQEIGNNFTDPFVTTTWIQVDEKVGGIHIIPSTVPVNGFYNFFLVITQGTNISITLLLPMNKTFFFNADIIRLIYGFEINLITETNLKGSCSLSDGFVLKNVILTYGRFTKLKLNVFSQGSLNIFILRPQCNTSTSFCAFSMNCKSSCFVKRLLGDQTNQLINQTSVTALVVKRFLFFLNVTGVIEIPINNNNNDVQENDMVWVGGNAILFCNKTKEPFIASSYVIGVKDKPMKGLELGETITFSTNEVLDNIFYISFFISKPFEYMFQVPSSTVGIFNFTVNAFNHVKSSQPISYIYSFQVPVTNLNFVPTKPYKSSVAGYKPSSFIQLQAAIDNGTDVAYMFDIPALNYSQNSTDFICYAEVKYLGVFTVFLTAANKISSLNTSINVAVLSQIKSFNLYVEKYLQKNVAFYVTISISNGNNLNLTIDFGDGTFYNQSNIDATGANGFTLNVNHTYKVCTNFAIFASASNNVLNGDIIGKTLSSTTNVSVFCPPSVLNVITTPIISQNGYVLLFINSFLILTIYQNTGSYLLYSIDWGDGSDVTYNNQTMNSNPVSFQVQHNYTIENIYNISITSKNLFYNTSRIISVMVKSCAVPPISFYYGTYSSPVTIFRSIGADLTGVVAAIDPLCKNDSFTIQWQLTNLVSKPKVTNGIQVQQKITYTVGKNLFDFGLYNLSLVYNYGIYRSVYTAYFNITYLPLHINIDKGFFNSVAYKKKIGNDSFHQNFTISVSSCYDPDDPIIGIQDITFMWRCKIASNFSNALEIMGNFTLMNLTYKSDTCFSQTWMNISSKTSMNFSTQQFLDGLTYHFEVCGTKYAGKDVNSSIIFKSSCFIQEVLIIPEGLPTISVKCISNCDEKLNFMDRVIYSFYCEDCGFQKLTGVWTINDNTGKIPPELQVQNATTTGFRLPSLVINRNILLEKKDYTFYLEVGYADSLNKVKFKFTKSTCSQPTPGVCYVYPTEGYVLETKFKIICSDWTDSDQLLNFTFYYDDGMIQRINVSSTHTLDYPILNAASTDQPSLINFMMGPGDPNNDYKIKILIKVSGKYQAYTEYNKLFINVRPNNKLVNVTDLVNGINMNDTQSVANIVQAISSTVNKNAARFYNNTLSPSNEFSGMVDNDAVLLKKQQELSNLQNLRTNVINLLGNTTINDLSSFKTVGDALAISSQNPMELIPQSQVLEKGILVEDKKKQQASNIVTRMAKLLTPDNLKSIGADKFDIITQPFLKSISNLLQTNLKQSLTNELGLPTHQTEISSHVEGNMALELLKSLDNHLLAAQFYKVPGENATLGETNQFKFMLRKEFATELSNTSFGSTDDGGFTLPDFQDMFNVSMKNPLILANNIRMKDLVYTLDANRSQYILSETQSLSFTGLDGLLIKVQNTSKPINITVKNIPEKMIGRNISLSMPNDVYQVSLPIASSCNMLLKIVFKNDPNSLTNLIVYIQYGKIASKLDYDIMLNISARHGVVMTKNTLAATSNISFTPKNVNSNMSEKSKSFSETFIRNQDARLLDDGSLLIWNFVYSTYAFTNKHELNFLFSYAGPMPAKNNIENPYTYDEAESLGSFDYEMLSFCTECNYWNEDEKKWMSDGCELDVLSSSFLFTNCKCTHLTAFGGFFVAPNPLPKLSLALLKRGYVLLVTVIIIILLWIIGLVLSRRMDKRDVSKVGVCPLLDNLPGDNYLYQIIVNTGNRRNAGTKSNIFFTVTGENNDSGIRRLKDSERECFQRSSCDMFIMTTNSSLGDLDYIRLWHDNSGGGWYLKDIVVVDLQTEKQFLFISHRWIAIDRGSCVLDCIIPVASSEESTNFTYVFTSKAENNLSDEHLWFSIFARPPISSFTRCQRLTVAVSLLLTSMMVSSMYYGKVDEHPDPKAENKSVFFFNKTQIFVVLISTIIKFPIHLLFLKLFRSIIPFENSISKSCKSSSFDERNTQLEHEDNNVNSSKEALHIVIDKDKPSIKNGKKRFLPYWCLYIAWFLCISNILVCSFFVMWYGIKFGNKTSLNWLTSVTIDFTKEILLTEPIKIFILAVFVALVIKNANEKNENEFESKGKMLALDENWLHKPKNEASIFDRSDIEINPLDSSSLASMRDLRFKKLKMVAITQELVLYTFYAILVLLIGFSTRENVAFWQTRNIQNLFNLVLRGVPRPKDYVNIYNQIQSSKDFWPWMEEFFIPQVFPEKWYNLSDFYSNTEKKDFPGKLFLNDLNSKIVNGIRIRQVRVQSNSCMKANLVAKLIKIDCLSSYKISFDETRSFDLNWTIPKLYNSPNNPTTMPWSYQTWQELDGYPYAAGLETYYGGGYVVEIFPKWKNQAILNQVKKFRWIDRQTRAVIIEFALFNPATNYFSMVTMALEFPASGGAVPNFSVLTFKLYASVTGSKIMLGSHILFILITILFSFRECRFLYRTGCKYFLEFWNLVEVALILLSLVAVGFFFFKDHLAKVLLQRIPYKKPQSFINFQFASYWDLTYVYIVSLIVFFVTLKFIKLLRFNQRVSMLSSTLRVAWYPLSMFAIIFSIILCSVVSTSSIVFGPLLDGYQTYFKALASIISLLLGKFSYRLFENANSVLGPIFFFGFNAIVIWVVMNIFISILNDAFTAVRADLQFQTNDYEIVDFMIAQFKDWLGLHDSKQAITNNQYHNIKKSESNDCLPISLEKKLRKSQTFEFNEVSKTIHSTEVSSSINDRISKLSKYDYLLQVKESNLTPNESIDKFINCMNFVYESTNKKNEVIYFDIND</sequence>
<dbReference type="SMART" id="SM00303">
    <property type="entry name" value="GPS"/>
    <property type="match status" value="1"/>
</dbReference>
<feature type="transmembrane region" description="Helical" evidence="9">
    <location>
        <begin position="2666"/>
        <end position="2683"/>
    </location>
</feature>
<dbReference type="PANTHER" id="PTHR10877:SF150">
    <property type="entry name" value="REJ DOMAIN-CONTAINING PROTEIN"/>
    <property type="match status" value="1"/>
</dbReference>
<evidence type="ECO:0000256" key="7">
    <source>
        <dbReference type="ARBA" id="ARBA00023180"/>
    </source>
</evidence>
<organism evidence="11 12">
    <name type="scientific">Hydra vulgaris</name>
    <name type="common">Hydra</name>
    <name type="synonym">Hydra attenuata</name>
    <dbReference type="NCBI Taxonomy" id="6087"/>
    <lineage>
        <taxon>Eukaryota</taxon>
        <taxon>Metazoa</taxon>
        <taxon>Cnidaria</taxon>
        <taxon>Hydrozoa</taxon>
        <taxon>Hydroidolina</taxon>
        <taxon>Anthoathecata</taxon>
        <taxon>Aplanulata</taxon>
        <taxon>Hydridae</taxon>
        <taxon>Hydra</taxon>
    </lineage>
</organism>
<evidence type="ECO:0000256" key="1">
    <source>
        <dbReference type="ARBA" id="ARBA00004141"/>
    </source>
</evidence>
<dbReference type="Pfam" id="PF08016">
    <property type="entry name" value="PKD_channel"/>
    <property type="match status" value="1"/>
</dbReference>
<keyword evidence="4" id="KW-0732">Signal</keyword>
<proteinExistence type="inferred from homology"/>
<evidence type="ECO:0000256" key="6">
    <source>
        <dbReference type="ARBA" id="ARBA00023136"/>
    </source>
</evidence>
<feature type="transmembrane region" description="Helical" evidence="9">
    <location>
        <begin position="2085"/>
        <end position="2105"/>
    </location>
</feature>